<protein>
    <submittedName>
        <fullName evidence="1">Uncharacterized protein</fullName>
    </submittedName>
</protein>
<dbReference type="EMBL" id="GBXM01072411">
    <property type="protein sequence ID" value="JAH36166.1"/>
    <property type="molecule type" value="Transcribed_RNA"/>
</dbReference>
<dbReference type="AlphaFoldDB" id="A0A0E9S4F2"/>
<reference evidence="1" key="2">
    <citation type="journal article" date="2015" name="Fish Shellfish Immunol.">
        <title>Early steps in the European eel (Anguilla anguilla)-Vibrio vulnificus interaction in the gills: Role of the RtxA13 toxin.</title>
        <authorList>
            <person name="Callol A."/>
            <person name="Pajuelo D."/>
            <person name="Ebbesson L."/>
            <person name="Teles M."/>
            <person name="MacKenzie S."/>
            <person name="Amaro C."/>
        </authorList>
    </citation>
    <scope>NUCLEOTIDE SEQUENCE</scope>
</reference>
<organism evidence="1">
    <name type="scientific">Anguilla anguilla</name>
    <name type="common">European freshwater eel</name>
    <name type="synonym">Muraena anguilla</name>
    <dbReference type="NCBI Taxonomy" id="7936"/>
    <lineage>
        <taxon>Eukaryota</taxon>
        <taxon>Metazoa</taxon>
        <taxon>Chordata</taxon>
        <taxon>Craniata</taxon>
        <taxon>Vertebrata</taxon>
        <taxon>Euteleostomi</taxon>
        <taxon>Actinopterygii</taxon>
        <taxon>Neopterygii</taxon>
        <taxon>Teleostei</taxon>
        <taxon>Anguilliformes</taxon>
        <taxon>Anguillidae</taxon>
        <taxon>Anguilla</taxon>
    </lineage>
</organism>
<sequence length="27" mass="2763">MAQGCCCALPRWGLHIGGGYGEVPSSL</sequence>
<accession>A0A0E9S4F2</accession>
<name>A0A0E9S4F2_ANGAN</name>
<reference evidence="1" key="1">
    <citation type="submission" date="2014-11" db="EMBL/GenBank/DDBJ databases">
        <authorList>
            <person name="Amaro Gonzalez C."/>
        </authorList>
    </citation>
    <scope>NUCLEOTIDE SEQUENCE</scope>
</reference>
<evidence type="ECO:0000313" key="1">
    <source>
        <dbReference type="EMBL" id="JAH36166.1"/>
    </source>
</evidence>
<proteinExistence type="predicted"/>